<dbReference type="OrthoDB" id="1491948at2"/>
<dbReference type="Proteomes" id="UP000199371">
    <property type="component" value="Unassembled WGS sequence"/>
</dbReference>
<evidence type="ECO:0000313" key="1">
    <source>
        <dbReference type="EMBL" id="SEI13141.1"/>
    </source>
</evidence>
<evidence type="ECO:0000313" key="2">
    <source>
        <dbReference type="Proteomes" id="UP000199371"/>
    </source>
</evidence>
<sequence length="408" mass="47361">MNIHWDNKQPPDSLISDIKDYIKVGDDGRVSYTIGVEFQIDALFGKVIHRYELDDNVLYKNFHSAVMEAFQSSKLKKPDEILSIFKRKCDKSLSVKKKYYLLTSISLRNSFIPKRRTINNCIISFYKNIPAKYKKSRSELIEKHSELKLSEQKNYVFVVVSVIAPDVSTAFKIGINSLDVVRSILQIGFKKSIRFLSPQVQHKYSTNSILSLGQVHTLHTESGSAAFLNIWYEPDFTNKEASRIQNFPLTESNLTSWLNKLKRNPFRQHLLISLTSYINALDRSDQEFRFMKLWSVIEKLVNTDDTKMIIKRVSFFYDDRAVAREVLNSLRQARNVNVHAGVKPINVEMKNFTLCGFIEDLFRFFINNPFKYDNLQKVIDFISLPTELQSIDQQIQNLKAVKKFIGKG</sequence>
<gene>
    <name evidence="1" type="ORF">SAMN05660691_04051</name>
</gene>
<name>A0A1H6NIH7_9GAMM</name>
<keyword evidence="2" id="KW-1185">Reference proteome</keyword>
<protein>
    <recommendedName>
        <fullName evidence="3">Apea-like HEPN domain-containing protein</fullName>
    </recommendedName>
</protein>
<dbReference type="STRING" id="173990.SAMN05660691_04051"/>
<evidence type="ECO:0008006" key="3">
    <source>
        <dbReference type="Google" id="ProtNLM"/>
    </source>
</evidence>
<reference evidence="2" key="1">
    <citation type="submission" date="2016-10" db="EMBL/GenBank/DDBJ databases">
        <authorList>
            <person name="Varghese N."/>
            <person name="Submissions S."/>
        </authorList>
    </citation>
    <scope>NUCLEOTIDE SEQUENCE [LARGE SCALE GENOMIC DNA]</scope>
    <source>
        <strain evidence="2">DSM 17616</strain>
    </source>
</reference>
<organism evidence="1 2">
    <name type="scientific">Rheinheimera pacifica</name>
    <dbReference type="NCBI Taxonomy" id="173990"/>
    <lineage>
        <taxon>Bacteria</taxon>
        <taxon>Pseudomonadati</taxon>
        <taxon>Pseudomonadota</taxon>
        <taxon>Gammaproteobacteria</taxon>
        <taxon>Chromatiales</taxon>
        <taxon>Chromatiaceae</taxon>
        <taxon>Rheinheimera</taxon>
    </lineage>
</organism>
<accession>A0A1H6NIH7</accession>
<dbReference type="AlphaFoldDB" id="A0A1H6NIH7"/>
<dbReference type="EMBL" id="FNXF01000027">
    <property type="protein sequence ID" value="SEI13141.1"/>
    <property type="molecule type" value="Genomic_DNA"/>
</dbReference>
<proteinExistence type="predicted"/>
<dbReference type="RefSeq" id="WP_092797027.1">
    <property type="nucleotide sequence ID" value="NZ_FNXF01000027.1"/>
</dbReference>